<dbReference type="GO" id="GO:0008854">
    <property type="term" value="F:exodeoxyribonuclease V activity"/>
    <property type="evidence" value="ECO:0007669"/>
    <property type="project" value="UniProtKB-EC"/>
</dbReference>
<feature type="binding site" evidence="15">
    <location>
        <position position="1137"/>
    </location>
    <ligand>
        <name>Mg(2+)</name>
        <dbReference type="ChEBI" id="CHEBI:18420"/>
    </ligand>
</feature>
<evidence type="ECO:0000256" key="8">
    <source>
        <dbReference type="ARBA" id="ARBA00022840"/>
    </source>
</evidence>
<comment type="domain">
    <text evidence="15">The N-terminal DNA-binding domain is a ssDNA-dependent ATPase and has ATP-dependent 3'-5' helicase function. This domain interacts with RecC.</text>
</comment>
<name>A0A6G8S0V7_9GAMM</name>
<evidence type="ECO:0000259" key="17">
    <source>
        <dbReference type="PROSITE" id="PS51198"/>
    </source>
</evidence>
<gene>
    <name evidence="15" type="primary">recB</name>
    <name evidence="19" type="ORF">G8D99_01470</name>
</gene>
<dbReference type="GO" id="GO:0043138">
    <property type="term" value="F:3'-5' DNA helicase activity"/>
    <property type="evidence" value="ECO:0007669"/>
    <property type="project" value="UniProtKB-UniRule"/>
</dbReference>
<evidence type="ECO:0000256" key="12">
    <source>
        <dbReference type="ARBA" id="ARBA00023235"/>
    </source>
</evidence>
<dbReference type="Pfam" id="PF12705">
    <property type="entry name" value="PDDEXK_1"/>
    <property type="match status" value="1"/>
</dbReference>
<dbReference type="KEGG" id="alj:G8D99_01470"/>
<keyword evidence="5 15" id="KW-0378">Hydrolase</keyword>
<keyword evidence="11 15" id="KW-0234">DNA repair</keyword>
<keyword evidence="6 15" id="KW-0347">Helicase</keyword>
<proteinExistence type="inferred from homology"/>
<feature type="region of interest" description="Nuclease activity, interacts with RecD and RecA" evidence="15">
    <location>
        <begin position="930"/>
        <end position="1253"/>
    </location>
</feature>
<dbReference type="Gene3D" id="1.10.3170.10">
    <property type="entry name" value="Recbcd, chain B, domain 2"/>
    <property type="match status" value="1"/>
</dbReference>
<comment type="catalytic activity">
    <reaction evidence="15">
        <text>Exonucleolytic cleavage (in the presence of ATP) in either 5'- to 3'- or 3'- to 5'-direction to yield 5'-phosphooligonucleotides.</text>
        <dbReference type="EC" id="3.1.11.5"/>
    </reaction>
</comment>
<comment type="domain">
    <text evidence="15">The C-terminal domain has nuclease activity and interacts with RecD. It interacts with RecA, facilitating its loading onto ssDNA.</text>
</comment>
<dbReference type="GO" id="GO:0005524">
    <property type="term" value="F:ATP binding"/>
    <property type="evidence" value="ECO:0007669"/>
    <property type="project" value="UniProtKB-UniRule"/>
</dbReference>
<sequence length="1253" mass="144357">MTNHLGASVAVSTQPIQDMQFSGLHWIEASAGTGKTYTLSSLMVRILLEKYLPNQVIATTFTRKASAELKSRVRSRLQDTQRYFESCRELTEQQVLDKAEQESDPLFAVVLKTFATQIGYACERLKLVIDQLDELFVGTLDSFSQKLLREFAFESGKIEYATITDDAQKYSYQLIHDILREWIQQQPQHTIDYLLLNNKLKSQDAYVAVVENSLNFASAHFQAVQMPELNLSRFEQQIEALIQLDLEQVHTLSEYYLATGQYNKLLAKKWRDQSKLHVFLEQDLPDFIAALRQQGAYALFAPHYASTLKMCADLSKKALNKCPEDVLQGFEQHVVIASLKRFCEGVERLSADLDQLDRYLKYHLASEVKKRLPQVLQQKGETTFAQQIRTLAESLHGEQGQRFAAYVHARYPLILVDEFQDTNQDQDDMLAQIWRHPNRVSKGCMIMVGDRKQAIYGFRGGDMLTFLKAHQDVFGKSGHAYNLVHNHRSVQPLVEVVDALFKRQADFGEQVMYTPVQAGPRPHPHLIDRTEINPTPLRWIQLEDKDSEAEQVAWKIRDLLNQSIEGQLYLNDSKAPEAQQQIQIDENDIAVLSKNHDGLDKVQSALEYLGIRVNRPSKKSVFESQVARDVGAILTAIMHPFDEAKIKRALLSRLLGFNLHRLTQLELKPDGLSHYIEQFDHIRELWLNQGFLTAWQYALNQFKVWKTLVEKQSRDNKRAVVNLRHLTEALSQHSEVYQGAQNLYHWYLKQLTEPLQREWEMERKLSNDAGVQLMTIHQSKGLEFKIVFLLGADKSVTEMNKTLNFSKTEQLNPLTGKIEEQRVVAINDKNALDKTALAQHEERQLAEHRRLWYVALTRASHRVYAMLSDVKGTSTTGLAFWRGQGADAFEHPLSQLEPLLLECPRKIQPKQETVLKNIQALNFPSQRFYPRGKTSFSYLAQHLTRQQIQDALAVSEPEIGSADDELNQEVFQSDSSFALLTDTEIRSAPIAWIKANFPMGTLAGSFLHEIFEHIDFNNNQDWALEIRRRFKNDYLALWHEILDKVKQAFPQEAEPENFVIESVMVWLNDVLSTPIHSQFKLGQLQAHEHLAEFPFHLALSDKVLAIRRIHQLFADYGIHMPEFLEANSARYLKGEIDLVFFDGEQYHIADYKSNFLGLQQHHYAHAAIQQSMSHASYWLQAALYLVALHRYLTIQLQDYDIERDLGGASYLYLRGMNGQSEQGHFYWKPESEFILRLDAILGYFADDKSRKIA</sequence>
<dbReference type="EMBL" id="CP049916">
    <property type="protein sequence ID" value="QIO07829.1"/>
    <property type="molecule type" value="Genomic_DNA"/>
</dbReference>
<feature type="binding site" evidence="15">
    <location>
        <position position="1150"/>
    </location>
    <ligand>
        <name>Mg(2+)</name>
        <dbReference type="ChEBI" id="CHEBI:18420"/>
    </ligand>
</feature>
<keyword evidence="4 15" id="KW-0227">DNA damage</keyword>
<dbReference type="Pfam" id="PF00580">
    <property type="entry name" value="UvrD-helicase"/>
    <property type="match status" value="1"/>
</dbReference>
<feature type="active site" description="For nuclease activity" evidence="15">
    <location>
        <position position="1150"/>
    </location>
</feature>
<keyword evidence="1 15" id="KW-0540">Nuclease</keyword>
<dbReference type="Pfam" id="PF13361">
    <property type="entry name" value="UvrD_C"/>
    <property type="match status" value="1"/>
</dbReference>
<keyword evidence="12 15" id="KW-0413">Isomerase</keyword>
<dbReference type="Proteomes" id="UP000501939">
    <property type="component" value="Chromosome"/>
</dbReference>
<keyword evidence="7 15" id="KW-0269">Exonuclease</keyword>
<keyword evidence="9 15" id="KW-0460">Magnesium</keyword>
<dbReference type="AlphaFoldDB" id="A0A6G8S0V7"/>
<evidence type="ECO:0000256" key="1">
    <source>
        <dbReference type="ARBA" id="ARBA00022722"/>
    </source>
</evidence>
<dbReference type="SUPFAM" id="SSF52980">
    <property type="entry name" value="Restriction endonuclease-like"/>
    <property type="match status" value="1"/>
</dbReference>
<dbReference type="GO" id="GO:0003677">
    <property type="term" value="F:DNA binding"/>
    <property type="evidence" value="ECO:0007669"/>
    <property type="project" value="UniProtKB-UniRule"/>
</dbReference>
<dbReference type="RefSeq" id="WP_166321972.1">
    <property type="nucleotide sequence ID" value="NZ_CP049916.1"/>
</dbReference>
<comment type="function">
    <text evidence="15">A helicase/nuclease that prepares dsDNA breaks (DSB) for recombinational DNA repair. Binds to DSBs and unwinds DNA via a highly rapid and processive ATP-dependent bidirectional helicase activity. Unwinds dsDNA until it encounters a Chi (crossover hotspot instigator) sequence from the 3' direction. Cuts ssDNA a few nucleotides 3' to the Chi site. The properties and activities of the enzyme are changed at Chi. The Chi-altered holoenzyme produces a long 3'-ssDNA overhang and facilitates RecA-binding to the ssDNA for homologous DNA recombination and repair. Holoenzyme degrades any linearized DNA that is unable to undergo homologous recombination. In the holoenzyme this subunit contributes ATPase, 3'-5' helicase, exonuclease activity and loads RecA onto ssDNA.</text>
</comment>
<dbReference type="PROSITE" id="PS51217">
    <property type="entry name" value="UVRD_HELICASE_CTER"/>
    <property type="match status" value="1"/>
</dbReference>
<evidence type="ECO:0000256" key="11">
    <source>
        <dbReference type="ARBA" id="ARBA00023204"/>
    </source>
</evidence>
<dbReference type="GO" id="GO:0005829">
    <property type="term" value="C:cytosol"/>
    <property type="evidence" value="ECO:0007669"/>
    <property type="project" value="TreeGrafter"/>
</dbReference>
<evidence type="ECO:0000313" key="19">
    <source>
        <dbReference type="EMBL" id="QIO07829.1"/>
    </source>
</evidence>
<feature type="binding site" evidence="16">
    <location>
        <begin position="29"/>
        <end position="36"/>
    </location>
    <ligand>
        <name>ATP</name>
        <dbReference type="ChEBI" id="CHEBI:30616"/>
    </ligand>
</feature>
<evidence type="ECO:0000256" key="13">
    <source>
        <dbReference type="ARBA" id="ARBA00034617"/>
    </source>
</evidence>
<dbReference type="InterPro" id="IPR011604">
    <property type="entry name" value="PDDEXK-like_dom_sf"/>
</dbReference>
<dbReference type="EC" id="5.6.2.4" evidence="15"/>
<evidence type="ECO:0000313" key="20">
    <source>
        <dbReference type="Proteomes" id="UP000501939"/>
    </source>
</evidence>
<evidence type="ECO:0000256" key="7">
    <source>
        <dbReference type="ARBA" id="ARBA00022839"/>
    </source>
</evidence>
<keyword evidence="3 15" id="KW-0547">Nucleotide-binding</keyword>
<comment type="similarity">
    <text evidence="15">Belongs to the helicase family. UvrD subfamily.</text>
</comment>
<keyword evidence="10 15" id="KW-0238">DNA-binding</keyword>
<dbReference type="InterPro" id="IPR038726">
    <property type="entry name" value="PDDEXK_AddAB-type"/>
</dbReference>
<dbReference type="PANTHER" id="PTHR11070:SF23">
    <property type="entry name" value="RECBCD ENZYME SUBUNIT RECB"/>
    <property type="match status" value="1"/>
</dbReference>
<dbReference type="PROSITE" id="PS51198">
    <property type="entry name" value="UVRD_HELICASE_ATP_BIND"/>
    <property type="match status" value="1"/>
</dbReference>
<reference evidence="19 20" key="1">
    <citation type="submission" date="2020-03" db="EMBL/GenBank/DDBJ databases">
        <authorList>
            <person name="Zhu W."/>
        </authorList>
    </citation>
    <scope>NUCLEOTIDE SEQUENCE [LARGE SCALE GENOMIC DNA]</scope>
    <source>
        <strain evidence="19 20">185</strain>
    </source>
</reference>
<dbReference type="InterPro" id="IPR004586">
    <property type="entry name" value="RecB"/>
</dbReference>
<dbReference type="PANTHER" id="PTHR11070">
    <property type="entry name" value="UVRD / RECB / PCRA DNA HELICASE FAMILY MEMBER"/>
    <property type="match status" value="1"/>
</dbReference>
<feature type="domain" description="UvrD-like helicase C-terminal" evidence="18">
    <location>
        <begin position="491"/>
        <end position="781"/>
    </location>
</feature>
<evidence type="ECO:0000256" key="14">
    <source>
        <dbReference type="ARBA" id="ARBA00048988"/>
    </source>
</evidence>
<dbReference type="InterPro" id="IPR014016">
    <property type="entry name" value="UvrD-like_ATP-bd"/>
</dbReference>
<feature type="domain" description="UvrD-like helicase ATP-binding" evidence="17">
    <location>
        <begin position="8"/>
        <end position="490"/>
    </location>
</feature>
<dbReference type="InterPro" id="IPR014017">
    <property type="entry name" value="DNA_helicase_UvrD-like_C"/>
</dbReference>
<evidence type="ECO:0000256" key="3">
    <source>
        <dbReference type="ARBA" id="ARBA00022741"/>
    </source>
</evidence>
<dbReference type="GO" id="GO:0000287">
    <property type="term" value="F:magnesium ion binding"/>
    <property type="evidence" value="ECO:0007669"/>
    <property type="project" value="UniProtKB-UniRule"/>
</dbReference>
<keyword evidence="8 15" id="KW-0067">ATP-binding</keyword>
<evidence type="ECO:0000256" key="4">
    <source>
        <dbReference type="ARBA" id="ARBA00022763"/>
    </source>
</evidence>
<dbReference type="InterPro" id="IPR000212">
    <property type="entry name" value="DNA_helicase_UvrD/REP"/>
</dbReference>
<evidence type="ECO:0000256" key="16">
    <source>
        <dbReference type="PROSITE-ProRule" id="PRU00560"/>
    </source>
</evidence>
<dbReference type="Gene3D" id="3.40.50.300">
    <property type="entry name" value="P-loop containing nucleotide triphosphate hydrolases"/>
    <property type="match status" value="2"/>
</dbReference>
<evidence type="ECO:0000256" key="9">
    <source>
        <dbReference type="ARBA" id="ARBA00022842"/>
    </source>
</evidence>
<comment type="miscellaneous">
    <text evidence="15">In the RecBCD complex, RecB has a slow 3'-5' helicase, an exonuclease activity and loads RecA onto ssDNA, RecD has a fast 5'-3' helicase activity, while RecC stimulates the ATPase and processivity of the RecB helicase and contributes to recognition of the Chi site.</text>
</comment>
<comment type="catalytic activity">
    <reaction evidence="13 15">
        <text>Couples ATP hydrolysis with the unwinding of duplex DNA by translocating in the 3'-5' direction.</text>
        <dbReference type="EC" id="5.6.2.4"/>
    </reaction>
</comment>
<dbReference type="CDD" id="cd22352">
    <property type="entry name" value="RecB_C-like"/>
    <property type="match status" value="1"/>
</dbReference>
<dbReference type="GO" id="GO:0009338">
    <property type="term" value="C:exodeoxyribonuclease V complex"/>
    <property type="evidence" value="ECO:0007669"/>
    <property type="project" value="TreeGrafter"/>
</dbReference>
<evidence type="ECO:0000259" key="18">
    <source>
        <dbReference type="PROSITE" id="PS51217"/>
    </source>
</evidence>
<organism evidence="19 20">
    <name type="scientific">Acinetobacter lanii</name>
    <dbReference type="NCBI Taxonomy" id="2715163"/>
    <lineage>
        <taxon>Bacteria</taxon>
        <taxon>Pseudomonadati</taxon>
        <taxon>Pseudomonadota</taxon>
        <taxon>Gammaproteobacteria</taxon>
        <taxon>Moraxellales</taxon>
        <taxon>Moraxellaceae</taxon>
        <taxon>Acinetobacter</taxon>
    </lineage>
</organism>
<evidence type="ECO:0000256" key="15">
    <source>
        <dbReference type="HAMAP-Rule" id="MF_01485"/>
    </source>
</evidence>
<keyword evidence="20" id="KW-1185">Reference proteome</keyword>
<dbReference type="HAMAP" id="MF_01485">
    <property type="entry name" value="RecB"/>
    <property type="match status" value="1"/>
</dbReference>
<dbReference type="Gene3D" id="3.90.320.10">
    <property type="match status" value="1"/>
</dbReference>
<dbReference type="Gene3D" id="1.10.486.10">
    <property type="entry name" value="PCRA, domain 4"/>
    <property type="match status" value="1"/>
</dbReference>
<dbReference type="EC" id="3.1.11.5" evidence="15"/>
<comment type="cofactor">
    <cofactor evidence="15">
        <name>Mg(2+)</name>
        <dbReference type="ChEBI" id="CHEBI:18420"/>
    </cofactor>
    <text evidence="15">Binds 1 Mg(2+) ion per subunit.</text>
</comment>
<accession>A0A6G8S0V7</accession>
<feature type="region of interest" description="DNA-binding and helicase activity, interacts with RecC" evidence="15">
    <location>
        <begin position="1"/>
        <end position="909"/>
    </location>
</feature>
<comment type="subunit">
    <text evidence="15">Heterotrimer of RecB, RecC and RecD. All subunits contribute to DNA-binding. Interacts with RecA.</text>
</comment>
<dbReference type="InterPro" id="IPR027417">
    <property type="entry name" value="P-loop_NTPase"/>
</dbReference>
<dbReference type="SUPFAM" id="SSF52540">
    <property type="entry name" value="P-loop containing nucleoside triphosphate hydrolases"/>
    <property type="match status" value="1"/>
</dbReference>
<protein>
    <recommendedName>
        <fullName evidence="15">RecBCD enzyme subunit RecB</fullName>
        <ecNumber evidence="15">3.1.11.5</ecNumber>
        <ecNumber evidence="15">5.6.2.4</ecNumber>
    </recommendedName>
    <alternativeName>
        <fullName evidence="15">DNA 3'-5' helicase subunit RecB</fullName>
    </alternativeName>
    <alternativeName>
        <fullName evidence="15">Exonuclease V subunit RecB</fullName>
        <shortName evidence="15">ExoV subunit RecB</shortName>
    </alternativeName>
    <alternativeName>
        <fullName evidence="15">Helicase/nuclease RecBCD subunit RecB</fullName>
    </alternativeName>
</protein>
<dbReference type="GO" id="GO:0000724">
    <property type="term" value="P:double-strand break repair via homologous recombination"/>
    <property type="evidence" value="ECO:0007669"/>
    <property type="project" value="UniProtKB-UniRule"/>
</dbReference>
<evidence type="ECO:0000256" key="6">
    <source>
        <dbReference type="ARBA" id="ARBA00022806"/>
    </source>
</evidence>
<evidence type="ECO:0000256" key="5">
    <source>
        <dbReference type="ARBA" id="ARBA00022801"/>
    </source>
</evidence>
<comment type="catalytic activity">
    <reaction evidence="14 15">
        <text>ATP + H2O = ADP + phosphate + H(+)</text>
        <dbReference type="Rhea" id="RHEA:13065"/>
        <dbReference type="ChEBI" id="CHEBI:15377"/>
        <dbReference type="ChEBI" id="CHEBI:15378"/>
        <dbReference type="ChEBI" id="CHEBI:30616"/>
        <dbReference type="ChEBI" id="CHEBI:43474"/>
        <dbReference type="ChEBI" id="CHEBI:456216"/>
        <dbReference type="EC" id="5.6.2.4"/>
    </reaction>
</comment>
<evidence type="ECO:0000256" key="2">
    <source>
        <dbReference type="ARBA" id="ARBA00022723"/>
    </source>
</evidence>
<keyword evidence="2 15" id="KW-0479">Metal-binding</keyword>
<feature type="binding site" evidence="15">
    <location>
        <position position="1008"/>
    </location>
    <ligand>
        <name>Mg(2+)</name>
        <dbReference type="ChEBI" id="CHEBI:18420"/>
    </ligand>
</feature>
<evidence type="ECO:0000256" key="10">
    <source>
        <dbReference type="ARBA" id="ARBA00023125"/>
    </source>
</evidence>
<dbReference type="InterPro" id="IPR011335">
    <property type="entry name" value="Restrct_endonuc-II-like"/>
</dbReference>